<proteinExistence type="predicted"/>
<accession>A0A8K0KZ79</accession>
<reference evidence="2" key="1">
    <citation type="submission" date="2021-07" db="EMBL/GenBank/DDBJ databases">
        <title>Elsinoe batatas strain:CRI-CJ2 Genome sequencing and assembly.</title>
        <authorList>
            <person name="Huang L."/>
        </authorList>
    </citation>
    <scope>NUCLEOTIDE SEQUENCE</scope>
    <source>
        <strain evidence="2">CRI-CJ2</strain>
    </source>
</reference>
<evidence type="ECO:0000313" key="3">
    <source>
        <dbReference type="Proteomes" id="UP000809789"/>
    </source>
</evidence>
<name>A0A8K0KZ79_9PEZI</name>
<dbReference type="OrthoDB" id="629407at2759"/>
<organism evidence="2 3">
    <name type="scientific">Elsinoe batatas</name>
    <dbReference type="NCBI Taxonomy" id="2601811"/>
    <lineage>
        <taxon>Eukaryota</taxon>
        <taxon>Fungi</taxon>
        <taxon>Dikarya</taxon>
        <taxon>Ascomycota</taxon>
        <taxon>Pezizomycotina</taxon>
        <taxon>Dothideomycetes</taxon>
        <taxon>Dothideomycetidae</taxon>
        <taxon>Myriangiales</taxon>
        <taxon>Elsinoaceae</taxon>
        <taxon>Elsinoe</taxon>
    </lineage>
</organism>
<feature type="compositionally biased region" description="Basic and acidic residues" evidence="1">
    <location>
        <begin position="44"/>
        <end position="58"/>
    </location>
</feature>
<dbReference type="Proteomes" id="UP000809789">
    <property type="component" value="Unassembled WGS sequence"/>
</dbReference>
<sequence>MLYYPHQISRHAQPGPHSPSSTCIAHRLRSRSPPVLLAPRHPSTQKDKSIEARQLHQR</sequence>
<protein>
    <submittedName>
        <fullName evidence="2">Uncharacterized protein</fullName>
    </submittedName>
</protein>
<feature type="region of interest" description="Disordered" evidence="1">
    <location>
        <begin position="1"/>
        <end position="58"/>
    </location>
</feature>
<evidence type="ECO:0000256" key="1">
    <source>
        <dbReference type="SAM" id="MobiDB-lite"/>
    </source>
</evidence>
<dbReference type="AlphaFoldDB" id="A0A8K0KZ79"/>
<dbReference type="EMBL" id="JAESVG020000008">
    <property type="protein sequence ID" value="KAG8625293.1"/>
    <property type="molecule type" value="Genomic_DNA"/>
</dbReference>
<gene>
    <name evidence="2" type="ORF">KVT40_007044</name>
</gene>
<keyword evidence="3" id="KW-1185">Reference proteome</keyword>
<comment type="caution">
    <text evidence="2">The sequence shown here is derived from an EMBL/GenBank/DDBJ whole genome shotgun (WGS) entry which is preliminary data.</text>
</comment>
<evidence type="ECO:0000313" key="2">
    <source>
        <dbReference type="EMBL" id="KAG8625293.1"/>
    </source>
</evidence>